<dbReference type="PANTHER" id="PTHR43105:SF14">
    <property type="entry name" value="FORMATE DEHYDROGENASE H"/>
    <property type="match status" value="1"/>
</dbReference>
<dbReference type="InterPro" id="IPR027467">
    <property type="entry name" value="MopterinOxRdtase_cofactor_BS"/>
</dbReference>
<keyword evidence="5" id="KW-0411">Iron-sulfur</keyword>
<dbReference type="SMART" id="SM00926">
    <property type="entry name" value="Molybdop_Fe4S4"/>
    <property type="match status" value="1"/>
</dbReference>
<dbReference type="InterPro" id="IPR036188">
    <property type="entry name" value="FAD/NAD-bd_sf"/>
</dbReference>
<dbReference type="GO" id="GO:0051539">
    <property type="term" value="F:4 iron, 4 sulfur cluster binding"/>
    <property type="evidence" value="ECO:0007669"/>
    <property type="project" value="UniProtKB-KW"/>
</dbReference>
<gene>
    <name evidence="8" type="ORF">S06H3_46449</name>
</gene>
<keyword evidence="2" id="KW-0479">Metal-binding</keyword>
<dbReference type="SUPFAM" id="SSF51905">
    <property type="entry name" value="FAD/NAD(P)-binding domain"/>
    <property type="match status" value="1"/>
</dbReference>
<dbReference type="GO" id="GO:0022904">
    <property type="term" value="P:respiratory electron transport chain"/>
    <property type="evidence" value="ECO:0007669"/>
    <property type="project" value="TreeGrafter"/>
</dbReference>
<comment type="caution">
    <text evidence="8">The sequence shown here is derived from an EMBL/GenBank/DDBJ whole genome shotgun (WGS) entry which is preliminary data.</text>
</comment>
<dbReference type="Pfam" id="PF00037">
    <property type="entry name" value="Fer4"/>
    <property type="match status" value="1"/>
</dbReference>
<dbReference type="Pfam" id="PF07992">
    <property type="entry name" value="Pyr_redox_2"/>
    <property type="match status" value="1"/>
</dbReference>
<dbReference type="Gene3D" id="3.30.70.20">
    <property type="match status" value="1"/>
</dbReference>
<organism evidence="8">
    <name type="scientific">marine sediment metagenome</name>
    <dbReference type="NCBI Taxonomy" id="412755"/>
    <lineage>
        <taxon>unclassified sequences</taxon>
        <taxon>metagenomes</taxon>
        <taxon>ecological metagenomes</taxon>
    </lineage>
</organism>
<feature type="domain" description="4Fe-4S Mo/W bis-MGD-type" evidence="7">
    <location>
        <begin position="183"/>
        <end position="239"/>
    </location>
</feature>
<dbReference type="InterPro" id="IPR050123">
    <property type="entry name" value="Prok_molybdopt-oxidoreductase"/>
</dbReference>
<dbReference type="InterPro" id="IPR017896">
    <property type="entry name" value="4Fe4S_Fe-S-bd"/>
</dbReference>
<feature type="non-terminal residue" evidence="8">
    <location>
        <position position="258"/>
    </location>
</feature>
<dbReference type="GO" id="GO:0016020">
    <property type="term" value="C:membrane"/>
    <property type="evidence" value="ECO:0007669"/>
    <property type="project" value="TreeGrafter"/>
</dbReference>
<dbReference type="PROSITE" id="PS51669">
    <property type="entry name" value="4FE4S_MOW_BIS_MGD"/>
    <property type="match status" value="1"/>
</dbReference>
<evidence type="ECO:0000256" key="2">
    <source>
        <dbReference type="ARBA" id="ARBA00022723"/>
    </source>
</evidence>
<feature type="domain" description="4Fe-4S ferredoxin-type" evidence="6">
    <location>
        <begin position="146"/>
        <end position="176"/>
    </location>
</feature>
<evidence type="ECO:0000259" key="7">
    <source>
        <dbReference type="PROSITE" id="PS51669"/>
    </source>
</evidence>
<evidence type="ECO:0000256" key="5">
    <source>
        <dbReference type="ARBA" id="ARBA00023014"/>
    </source>
</evidence>
<dbReference type="InterPro" id="IPR017900">
    <property type="entry name" value="4Fe4S_Fe_S_CS"/>
</dbReference>
<accession>X1PPP6</accession>
<proteinExistence type="predicted"/>
<keyword evidence="1" id="KW-0004">4Fe-4S</keyword>
<dbReference type="InterPro" id="IPR006963">
    <property type="entry name" value="Mopterin_OxRdtase_4Fe-4S_dom"/>
</dbReference>
<dbReference type="PANTHER" id="PTHR43105">
    <property type="entry name" value="RESPIRATORY NITRATE REDUCTASE"/>
    <property type="match status" value="1"/>
</dbReference>
<dbReference type="SUPFAM" id="SSF53706">
    <property type="entry name" value="Formate dehydrogenase/DMSO reductase, domains 1-3"/>
    <property type="match status" value="1"/>
</dbReference>
<dbReference type="PRINTS" id="PR00368">
    <property type="entry name" value="FADPNR"/>
</dbReference>
<sequence>TGLDTLVVAIGQRPEVPTGLQVEVERGNLIKVDANMKTSQEGVFSGGDCVSGPASVIEAIAAGRKAAEAIDCYLGGKGDISESLVPAEEATTWFEGDFPEEKLALVSHLPREVSIRSFDEVEQAWDSDTAMAEAQRCLRCNVITPPNEKVLQDAGCQFCGACVDSCPTGALVERSVYQAGPPDYVVTTICPYCGVGCQLKLEIKDEQIIRVVPDPKGPANRGEACVKGKFGLGFIRDSNRLTSPLIKRDGELTEATWD</sequence>
<evidence type="ECO:0000313" key="8">
    <source>
        <dbReference type="EMBL" id="GAI41010.1"/>
    </source>
</evidence>
<dbReference type="GO" id="GO:0046872">
    <property type="term" value="F:metal ion binding"/>
    <property type="evidence" value="ECO:0007669"/>
    <property type="project" value="UniProtKB-KW"/>
</dbReference>
<dbReference type="GO" id="GO:0003954">
    <property type="term" value="F:NADH dehydrogenase activity"/>
    <property type="evidence" value="ECO:0007669"/>
    <property type="project" value="TreeGrafter"/>
</dbReference>
<feature type="non-terminal residue" evidence="8">
    <location>
        <position position="1"/>
    </location>
</feature>
<protein>
    <recommendedName>
        <fullName evidence="9">4Fe-4S ferredoxin-type domain-containing protein</fullName>
    </recommendedName>
</protein>
<dbReference type="Gene3D" id="3.30.200.210">
    <property type="match status" value="1"/>
</dbReference>
<keyword evidence="4" id="KW-0408">Iron</keyword>
<evidence type="ECO:0008006" key="9">
    <source>
        <dbReference type="Google" id="ProtNLM"/>
    </source>
</evidence>
<dbReference type="PROSITE" id="PS51379">
    <property type="entry name" value="4FE4S_FER_2"/>
    <property type="match status" value="1"/>
</dbReference>
<dbReference type="InterPro" id="IPR023753">
    <property type="entry name" value="FAD/NAD-binding_dom"/>
</dbReference>
<dbReference type="PROSITE" id="PS00198">
    <property type="entry name" value="4FE4S_FER_1"/>
    <property type="match status" value="1"/>
</dbReference>
<dbReference type="AlphaFoldDB" id="X1PPP6"/>
<keyword evidence="3" id="KW-0560">Oxidoreductase</keyword>
<evidence type="ECO:0000256" key="1">
    <source>
        <dbReference type="ARBA" id="ARBA00022485"/>
    </source>
</evidence>
<evidence type="ECO:0000256" key="3">
    <source>
        <dbReference type="ARBA" id="ARBA00023002"/>
    </source>
</evidence>
<dbReference type="Gene3D" id="3.50.50.60">
    <property type="entry name" value="FAD/NAD(P)-binding domain"/>
    <property type="match status" value="1"/>
</dbReference>
<dbReference type="SUPFAM" id="SSF46548">
    <property type="entry name" value="alpha-helical ferredoxin"/>
    <property type="match status" value="1"/>
</dbReference>
<dbReference type="PROSITE" id="PS00551">
    <property type="entry name" value="MOLYBDOPTERIN_PROK_1"/>
    <property type="match status" value="1"/>
</dbReference>
<evidence type="ECO:0000259" key="6">
    <source>
        <dbReference type="PROSITE" id="PS51379"/>
    </source>
</evidence>
<reference evidence="8" key="1">
    <citation type="journal article" date="2014" name="Front. Microbiol.">
        <title>High frequency of phylogenetically diverse reductive dehalogenase-homologous genes in deep subseafloor sedimentary metagenomes.</title>
        <authorList>
            <person name="Kawai M."/>
            <person name="Futagami T."/>
            <person name="Toyoda A."/>
            <person name="Takaki Y."/>
            <person name="Nishi S."/>
            <person name="Hori S."/>
            <person name="Arai W."/>
            <person name="Tsubouchi T."/>
            <person name="Morono Y."/>
            <person name="Uchiyama I."/>
            <person name="Ito T."/>
            <person name="Fujiyama A."/>
            <person name="Inagaki F."/>
            <person name="Takami H."/>
        </authorList>
    </citation>
    <scope>NUCLEOTIDE SEQUENCE</scope>
    <source>
        <strain evidence="8">Expedition CK06-06</strain>
    </source>
</reference>
<name>X1PPP6_9ZZZZ</name>
<dbReference type="Pfam" id="PF04879">
    <property type="entry name" value="Molybdop_Fe4S4"/>
    <property type="match status" value="1"/>
</dbReference>
<evidence type="ECO:0000256" key="4">
    <source>
        <dbReference type="ARBA" id="ARBA00023004"/>
    </source>
</evidence>
<dbReference type="EMBL" id="BARV01029090">
    <property type="protein sequence ID" value="GAI41010.1"/>
    <property type="molecule type" value="Genomic_DNA"/>
</dbReference>